<accession>A0ABW5P6B0</accession>
<evidence type="ECO:0000313" key="1">
    <source>
        <dbReference type="EMBL" id="MFD2610826.1"/>
    </source>
</evidence>
<dbReference type="EMBL" id="JBHUME010000001">
    <property type="protein sequence ID" value="MFD2610826.1"/>
    <property type="molecule type" value="Genomic_DNA"/>
</dbReference>
<dbReference type="InterPro" id="IPR027375">
    <property type="entry name" value="DKNYY"/>
</dbReference>
<gene>
    <name evidence="1" type="ORF">ACFSUF_00145</name>
</gene>
<name>A0ABW5P6B0_9BACL</name>
<keyword evidence="2" id="KW-1185">Reference proteome</keyword>
<protein>
    <submittedName>
        <fullName evidence="1">DKNYY domain-containing protein</fullName>
    </submittedName>
</protein>
<evidence type="ECO:0000313" key="2">
    <source>
        <dbReference type="Proteomes" id="UP001597541"/>
    </source>
</evidence>
<comment type="caution">
    <text evidence="1">The sequence shown here is derived from an EMBL/GenBank/DDBJ whole genome shotgun (WGS) entry which is preliminary data.</text>
</comment>
<dbReference type="Pfam" id="PF13644">
    <property type="entry name" value="DKNYY"/>
    <property type="match status" value="1"/>
</dbReference>
<proteinExistence type="predicted"/>
<organism evidence="1 2">
    <name type="scientific">Paenibacillus gansuensis</name>
    <dbReference type="NCBI Taxonomy" id="306542"/>
    <lineage>
        <taxon>Bacteria</taxon>
        <taxon>Bacillati</taxon>
        <taxon>Bacillota</taxon>
        <taxon>Bacilli</taxon>
        <taxon>Bacillales</taxon>
        <taxon>Paenibacillaceae</taxon>
        <taxon>Paenibacillus</taxon>
    </lineage>
</organism>
<dbReference type="Proteomes" id="UP001597541">
    <property type="component" value="Unassembled WGS sequence"/>
</dbReference>
<sequence length="233" mass="26985">MTKKLALTGVIVCCLTVLGIFLYHKFKPGYVYENGTWNYVSYDAAVGRRVSPIEVNKDEFKVLKYSDFARDNNSVYFKDHKVEGSDPETFRIISTNGRNHYAKDKNYVYIYDSNDWSIFKVINADPDSFKVLEYPYSKDNNDAYCGSLPLFVDDVSRFKVIEGARISTESSFDSFLGKENDPIEKSSEYERIKHEYNRKKYGFITESVIYSEEGKAKTDKLTYIGYKLVEDKS</sequence>
<dbReference type="RefSeq" id="WP_377598929.1">
    <property type="nucleotide sequence ID" value="NZ_JBHUME010000001.1"/>
</dbReference>
<reference evidence="2" key="1">
    <citation type="journal article" date="2019" name="Int. J. Syst. Evol. Microbiol.">
        <title>The Global Catalogue of Microorganisms (GCM) 10K type strain sequencing project: providing services to taxonomists for standard genome sequencing and annotation.</title>
        <authorList>
            <consortium name="The Broad Institute Genomics Platform"/>
            <consortium name="The Broad Institute Genome Sequencing Center for Infectious Disease"/>
            <person name="Wu L."/>
            <person name="Ma J."/>
        </authorList>
    </citation>
    <scope>NUCLEOTIDE SEQUENCE [LARGE SCALE GENOMIC DNA]</scope>
    <source>
        <strain evidence="2">KCTC 3950</strain>
    </source>
</reference>